<reference evidence="2" key="1">
    <citation type="journal article" date="2012" name="Nat. Biotechnol.">
        <title>Reference genome sequence of the model plant Setaria.</title>
        <authorList>
            <person name="Bennetzen J.L."/>
            <person name="Schmutz J."/>
            <person name="Wang H."/>
            <person name="Percifield R."/>
            <person name="Hawkins J."/>
            <person name="Pontaroli A.C."/>
            <person name="Estep M."/>
            <person name="Feng L."/>
            <person name="Vaughn J.N."/>
            <person name="Grimwood J."/>
            <person name="Jenkins J."/>
            <person name="Barry K."/>
            <person name="Lindquist E."/>
            <person name="Hellsten U."/>
            <person name="Deshpande S."/>
            <person name="Wang X."/>
            <person name="Wu X."/>
            <person name="Mitros T."/>
            <person name="Triplett J."/>
            <person name="Yang X."/>
            <person name="Ye C.Y."/>
            <person name="Mauro-Herrera M."/>
            <person name="Wang L."/>
            <person name="Li P."/>
            <person name="Sharma M."/>
            <person name="Sharma R."/>
            <person name="Ronald P.C."/>
            <person name="Panaud O."/>
            <person name="Kellogg E.A."/>
            <person name="Brutnell T.P."/>
            <person name="Doust A.N."/>
            <person name="Tuskan G.A."/>
            <person name="Rokhsar D."/>
            <person name="Devos K.M."/>
        </authorList>
    </citation>
    <scope>NUCLEOTIDE SEQUENCE [LARGE SCALE GENOMIC DNA]</scope>
    <source>
        <strain evidence="2">cv. Yugu1</strain>
    </source>
</reference>
<accession>K3ZYK1</accession>
<reference evidence="1" key="2">
    <citation type="submission" date="2018-08" db="UniProtKB">
        <authorList>
            <consortium name="EnsemblPlants"/>
        </authorList>
    </citation>
    <scope>IDENTIFICATION</scope>
    <source>
        <strain evidence="1">Yugu1</strain>
    </source>
</reference>
<dbReference type="InParanoid" id="K3ZYK1"/>
<dbReference type="Gramene" id="KQL22188">
    <property type="protein sequence ID" value="KQL22188"/>
    <property type="gene ID" value="SETIT_031683mg"/>
</dbReference>
<dbReference type="Proteomes" id="UP000004995">
    <property type="component" value="Unassembled WGS sequence"/>
</dbReference>
<keyword evidence="2" id="KW-1185">Reference proteome</keyword>
<dbReference type="AlphaFoldDB" id="K3ZYK1"/>
<name>K3ZYK1_SETIT</name>
<sequence>MKVPANDVYMPWSTKYSSSIVTAMDANFGCSSGSALPNRSALKKYRYASGDKKFKLRACVVPKFMISFDRLVTIILLRVETLLR</sequence>
<evidence type="ECO:0000313" key="2">
    <source>
        <dbReference type="Proteomes" id="UP000004995"/>
    </source>
</evidence>
<organism evidence="1 2">
    <name type="scientific">Setaria italica</name>
    <name type="common">Foxtail millet</name>
    <name type="synonym">Panicum italicum</name>
    <dbReference type="NCBI Taxonomy" id="4555"/>
    <lineage>
        <taxon>Eukaryota</taxon>
        <taxon>Viridiplantae</taxon>
        <taxon>Streptophyta</taxon>
        <taxon>Embryophyta</taxon>
        <taxon>Tracheophyta</taxon>
        <taxon>Spermatophyta</taxon>
        <taxon>Magnoliopsida</taxon>
        <taxon>Liliopsida</taxon>
        <taxon>Poales</taxon>
        <taxon>Poaceae</taxon>
        <taxon>PACMAD clade</taxon>
        <taxon>Panicoideae</taxon>
        <taxon>Panicodae</taxon>
        <taxon>Paniceae</taxon>
        <taxon>Cenchrinae</taxon>
        <taxon>Setaria</taxon>
    </lineage>
</organism>
<dbReference type="EnsemblPlants" id="KQL22188">
    <property type="protein sequence ID" value="KQL22188"/>
    <property type="gene ID" value="SETIT_031683mg"/>
</dbReference>
<evidence type="ECO:0000313" key="1">
    <source>
        <dbReference type="EnsemblPlants" id="KQL22188"/>
    </source>
</evidence>
<dbReference type="EMBL" id="AGNK02000628">
    <property type="status" value="NOT_ANNOTATED_CDS"/>
    <property type="molecule type" value="Genomic_DNA"/>
</dbReference>
<protein>
    <submittedName>
        <fullName evidence="1">Uncharacterized protein</fullName>
    </submittedName>
</protein>
<proteinExistence type="predicted"/>
<dbReference type="HOGENOM" id="CLU_2531746_0_0_1"/>